<name>A0ABX4H6A4_9BACT</name>
<evidence type="ECO:0000256" key="7">
    <source>
        <dbReference type="ARBA" id="ARBA00023163"/>
    </source>
</evidence>
<keyword evidence="4 11" id="KW-0240">DNA-directed RNA polymerase</keyword>
<dbReference type="NCBIfam" id="TIGR02027">
    <property type="entry name" value="rpoA"/>
    <property type="match status" value="1"/>
</dbReference>
<protein>
    <recommendedName>
        <fullName evidence="3 11">DNA-directed RNA polymerase subunit alpha</fullName>
        <shortName evidence="11">RNAP subunit alpha</shortName>
        <ecNumber evidence="2 11">2.7.7.6</ecNumber>
    </recommendedName>
    <alternativeName>
        <fullName evidence="9 11">RNA polymerase subunit alpha</fullName>
    </alternativeName>
    <alternativeName>
        <fullName evidence="8 11">Transcriptase subunit alpha</fullName>
    </alternativeName>
</protein>
<dbReference type="Gene3D" id="2.170.120.12">
    <property type="entry name" value="DNA-directed RNA polymerase, insert domain"/>
    <property type="match status" value="1"/>
</dbReference>
<dbReference type="Pfam" id="PF01000">
    <property type="entry name" value="RNA_pol_A_bac"/>
    <property type="match status" value="1"/>
</dbReference>
<evidence type="ECO:0000259" key="12">
    <source>
        <dbReference type="SMART" id="SM00662"/>
    </source>
</evidence>
<evidence type="ECO:0000256" key="1">
    <source>
        <dbReference type="ARBA" id="ARBA00007123"/>
    </source>
</evidence>
<organism evidence="13 14">
    <name type="scientific">Mycoplasmopsis agassizii</name>
    <dbReference type="NCBI Taxonomy" id="33922"/>
    <lineage>
        <taxon>Bacteria</taxon>
        <taxon>Bacillati</taxon>
        <taxon>Mycoplasmatota</taxon>
        <taxon>Mycoplasmoidales</taxon>
        <taxon>Metamycoplasmataceae</taxon>
        <taxon>Mycoplasmopsis</taxon>
    </lineage>
</organism>
<comment type="catalytic activity">
    <reaction evidence="10 11">
        <text>RNA(n) + a ribonucleoside 5'-triphosphate = RNA(n+1) + diphosphate</text>
        <dbReference type="Rhea" id="RHEA:21248"/>
        <dbReference type="Rhea" id="RHEA-COMP:14527"/>
        <dbReference type="Rhea" id="RHEA-COMP:17342"/>
        <dbReference type="ChEBI" id="CHEBI:33019"/>
        <dbReference type="ChEBI" id="CHEBI:61557"/>
        <dbReference type="ChEBI" id="CHEBI:140395"/>
        <dbReference type="EC" id="2.7.7.6"/>
    </reaction>
</comment>
<sequence length="332" mass="36852">MRAMPQIYYSEDKARKVSDTNTVFVIKPLERGFASTIGTAIRRTMLSTITSAAPFAIKIKGLEHEMATIKGVVEDVQSIILNVRAVNFIYDPTVIEDGKFYRGNINVSGRVVKASDITFDLPIKVFNSEQVIATLSTDTSFQMEIFIMSGRGFVDFETNKMFIEEHEDKLVSNIKKGKTIAVDSNFSPVKRVKINTSEINTSSVHIEEQLEIELETNGTVSGKEIMSTACEILISHFQVIGNIDNLDKINIFEEKSNSTVGPNNSANKDIKDLNLSVRSLNALQRHGYSKLSDIATLTEDDLASVKNLGKKSVDEILALLKEYNISLSKGDK</sequence>
<feature type="region of interest" description="Alpha N-terminal domain (alpha-NTD)" evidence="11">
    <location>
        <begin position="1"/>
        <end position="247"/>
    </location>
</feature>
<dbReference type="SUPFAM" id="SSF56553">
    <property type="entry name" value="Insert subdomain of RNA polymerase alpha subunit"/>
    <property type="match status" value="1"/>
</dbReference>
<evidence type="ECO:0000313" key="13">
    <source>
        <dbReference type="EMBL" id="PAF55382.1"/>
    </source>
</evidence>
<evidence type="ECO:0000256" key="10">
    <source>
        <dbReference type="ARBA" id="ARBA00048552"/>
    </source>
</evidence>
<evidence type="ECO:0000256" key="6">
    <source>
        <dbReference type="ARBA" id="ARBA00022695"/>
    </source>
</evidence>
<keyword evidence="7 11" id="KW-0804">Transcription</keyword>
<evidence type="ECO:0000313" key="14">
    <source>
        <dbReference type="Proteomes" id="UP000217033"/>
    </source>
</evidence>
<dbReference type="SMART" id="SM00662">
    <property type="entry name" value="RPOLD"/>
    <property type="match status" value="1"/>
</dbReference>
<dbReference type="SUPFAM" id="SSF47789">
    <property type="entry name" value="C-terminal domain of RNA polymerase alpha subunit"/>
    <property type="match status" value="1"/>
</dbReference>
<comment type="function">
    <text evidence="11">DNA-dependent RNA polymerase catalyzes the transcription of DNA into RNA using the four ribonucleoside triphosphates as substrates.</text>
</comment>
<comment type="similarity">
    <text evidence="1 11">Belongs to the RNA polymerase alpha chain family.</text>
</comment>
<dbReference type="RefSeq" id="WP_084232382.1">
    <property type="nucleotide sequence ID" value="NZ_CP166874.1"/>
</dbReference>
<evidence type="ECO:0000256" key="5">
    <source>
        <dbReference type="ARBA" id="ARBA00022679"/>
    </source>
</evidence>
<evidence type="ECO:0000256" key="3">
    <source>
        <dbReference type="ARBA" id="ARBA00015972"/>
    </source>
</evidence>
<feature type="region of interest" description="Alpha C-terminal domain (alpha-CTD)" evidence="11">
    <location>
        <begin position="263"/>
        <end position="332"/>
    </location>
</feature>
<proteinExistence type="inferred from homology"/>
<evidence type="ECO:0000256" key="11">
    <source>
        <dbReference type="HAMAP-Rule" id="MF_00059"/>
    </source>
</evidence>
<dbReference type="NCBIfam" id="NF003519">
    <property type="entry name" value="PRK05182.2-5"/>
    <property type="match status" value="1"/>
</dbReference>
<dbReference type="HAMAP" id="MF_00059">
    <property type="entry name" value="RNApol_bact_RpoA"/>
    <property type="match status" value="1"/>
</dbReference>
<dbReference type="GO" id="GO:0000428">
    <property type="term" value="C:DNA-directed RNA polymerase complex"/>
    <property type="evidence" value="ECO:0007669"/>
    <property type="project" value="UniProtKB-KW"/>
</dbReference>
<evidence type="ECO:0000256" key="4">
    <source>
        <dbReference type="ARBA" id="ARBA00022478"/>
    </source>
</evidence>
<dbReference type="Gene3D" id="3.30.1360.10">
    <property type="entry name" value="RNA polymerase, RBP11-like subunit"/>
    <property type="match status" value="1"/>
</dbReference>
<dbReference type="InterPro" id="IPR036643">
    <property type="entry name" value="RNApol_insert_sf"/>
</dbReference>
<dbReference type="InterPro" id="IPR011773">
    <property type="entry name" value="DNA-dir_RpoA"/>
</dbReference>
<evidence type="ECO:0000256" key="9">
    <source>
        <dbReference type="ARBA" id="ARBA00033070"/>
    </source>
</evidence>
<dbReference type="InterPro" id="IPR011260">
    <property type="entry name" value="RNAP_asu_C"/>
</dbReference>
<dbReference type="Gene3D" id="1.10.150.20">
    <property type="entry name" value="5' to 3' exonuclease, C-terminal subdomain"/>
    <property type="match status" value="1"/>
</dbReference>
<dbReference type="EMBL" id="NQMN01000001">
    <property type="protein sequence ID" value="PAF55382.1"/>
    <property type="molecule type" value="Genomic_DNA"/>
</dbReference>
<evidence type="ECO:0000256" key="8">
    <source>
        <dbReference type="ARBA" id="ARBA00032524"/>
    </source>
</evidence>
<feature type="domain" description="DNA-directed RNA polymerase RpoA/D/Rpb3-type" evidence="12">
    <location>
        <begin position="21"/>
        <end position="243"/>
    </location>
</feature>
<evidence type="ECO:0000256" key="2">
    <source>
        <dbReference type="ARBA" id="ARBA00012418"/>
    </source>
</evidence>
<comment type="caution">
    <text evidence="13">The sequence shown here is derived from an EMBL/GenBank/DDBJ whole genome shotgun (WGS) entry which is preliminary data.</text>
</comment>
<dbReference type="InterPro" id="IPR036603">
    <property type="entry name" value="RBP11-like"/>
</dbReference>
<dbReference type="Proteomes" id="UP000217033">
    <property type="component" value="Unassembled WGS sequence"/>
</dbReference>
<dbReference type="SUPFAM" id="SSF55257">
    <property type="entry name" value="RBP11-like subunits of RNA polymerase"/>
    <property type="match status" value="1"/>
</dbReference>
<dbReference type="EC" id="2.7.7.6" evidence="2 11"/>
<dbReference type="Pfam" id="PF01193">
    <property type="entry name" value="RNA_pol_L"/>
    <property type="match status" value="1"/>
</dbReference>
<comment type="subunit">
    <text evidence="11">Homodimer. The RNAP catalytic core consists of 2 alpha, 1 beta, 1 beta' and 1 omega subunit. When a sigma factor is associated with the core the holoenzyme is formed, which can initiate transcription.</text>
</comment>
<dbReference type="InterPro" id="IPR011262">
    <property type="entry name" value="DNA-dir_RNA_pol_insert"/>
</dbReference>
<comment type="domain">
    <text evidence="11">The N-terminal domain is essential for RNAP assembly and basal transcription, whereas the C-terminal domain is involved in interaction with transcriptional regulators and with upstream promoter elements.</text>
</comment>
<keyword evidence="5 11" id="KW-0808">Transferase</keyword>
<reference evidence="13" key="1">
    <citation type="submission" date="2017-08" db="EMBL/GenBank/DDBJ databases">
        <authorList>
            <person name="Alvarez-Ponce D."/>
            <person name="Weitzman C.L."/>
            <person name="Tillett R.L."/>
            <person name="Sandmeier F.C."/>
            <person name="Tracy C.R."/>
        </authorList>
    </citation>
    <scope>NUCLEOTIDE SEQUENCE [LARGE SCALE GENOMIC DNA]</scope>
    <source>
        <strain evidence="13">PS6</strain>
    </source>
</reference>
<keyword evidence="6 11" id="KW-0548">Nucleotidyltransferase</keyword>
<accession>A0ABX4H6A4</accession>
<dbReference type="InterPro" id="IPR011263">
    <property type="entry name" value="DNA-dir_RNA_pol_RpoA/D/Rpb3"/>
</dbReference>
<dbReference type="Pfam" id="PF03118">
    <property type="entry name" value="RNA_pol_A_CTD"/>
    <property type="match status" value="1"/>
</dbReference>
<gene>
    <name evidence="11" type="primary">rpoA</name>
    <name evidence="13" type="ORF">CJF60_01680</name>
</gene>
<keyword evidence="14" id="KW-1185">Reference proteome</keyword>
<dbReference type="CDD" id="cd06928">
    <property type="entry name" value="RNAP_alpha_NTD"/>
    <property type="match status" value="1"/>
</dbReference>